<dbReference type="OrthoDB" id="2739946at2759"/>
<name>A0A5C3KSN3_COPMA</name>
<dbReference type="AlphaFoldDB" id="A0A5C3KSN3"/>
<accession>A0A5C3KSN3</accession>
<sequence length="200" mass="21831">MSLRGRNITRREAEYKSVRAKAHKEQTLYIDALCEHEAIPRWRLGAVISANKKRHVRSDAPGKVERPLETRRKAGDHASAAAMSASGSRFSEFGEGSSCASDSLSCAGDSDAGWSNRGRPTLDDIPKKVARKKGLRKEYEFVENLNRVVVLGDSDAGDSRAGPRSNLGLLGDDEDWEEVYSASRDAARSYSSVLRGAGYG</sequence>
<dbReference type="Proteomes" id="UP000307440">
    <property type="component" value="Unassembled WGS sequence"/>
</dbReference>
<organism evidence="2 3">
    <name type="scientific">Coprinopsis marcescibilis</name>
    <name type="common">Agaric fungus</name>
    <name type="synonym">Psathyrella marcescibilis</name>
    <dbReference type="NCBI Taxonomy" id="230819"/>
    <lineage>
        <taxon>Eukaryota</taxon>
        <taxon>Fungi</taxon>
        <taxon>Dikarya</taxon>
        <taxon>Basidiomycota</taxon>
        <taxon>Agaricomycotina</taxon>
        <taxon>Agaricomycetes</taxon>
        <taxon>Agaricomycetidae</taxon>
        <taxon>Agaricales</taxon>
        <taxon>Agaricineae</taxon>
        <taxon>Psathyrellaceae</taxon>
        <taxon>Coprinopsis</taxon>
    </lineage>
</organism>
<protein>
    <submittedName>
        <fullName evidence="2">Uncharacterized protein</fullName>
    </submittedName>
</protein>
<reference evidence="2 3" key="1">
    <citation type="journal article" date="2019" name="Nat. Ecol. Evol.">
        <title>Megaphylogeny resolves global patterns of mushroom evolution.</title>
        <authorList>
            <person name="Varga T."/>
            <person name="Krizsan K."/>
            <person name="Foldi C."/>
            <person name="Dima B."/>
            <person name="Sanchez-Garcia M."/>
            <person name="Sanchez-Ramirez S."/>
            <person name="Szollosi G.J."/>
            <person name="Szarkandi J.G."/>
            <person name="Papp V."/>
            <person name="Albert L."/>
            <person name="Andreopoulos W."/>
            <person name="Angelini C."/>
            <person name="Antonin V."/>
            <person name="Barry K.W."/>
            <person name="Bougher N.L."/>
            <person name="Buchanan P."/>
            <person name="Buyck B."/>
            <person name="Bense V."/>
            <person name="Catcheside P."/>
            <person name="Chovatia M."/>
            <person name="Cooper J."/>
            <person name="Damon W."/>
            <person name="Desjardin D."/>
            <person name="Finy P."/>
            <person name="Geml J."/>
            <person name="Haridas S."/>
            <person name="Hughes K."/>
            <person name="Justo A."/>
            <person name="Karasinski D."/>
            <person name="Kautmanova I."/>
            <person name="Kiss B."/>
            <person name="Kocsube S."/>
            <person name="Kotiranta H."/>
            <person name="LaButti K.M."/>
            <person name="Lechner B.E."/>
            <person name="Liimatainen K."/>
            <person name="Lipzen A."/>
            <person name="Lukacs Z."/>
            <person name="Mihaltcheva S."/>
            <person name="Morgado L.N."/>
            <person name="Niskanen T."/>
            <person name="Noordeloos M.E."/>
            <person name="Ohm R.A."/>
            <person name="Ortiz-Santana B."/>
            <person name="Ovrebo C."/>
            <person name="Racz N."/>
            <person name="Riley R."/>
            <person name="Savchenko A."/>
            <person name="Shiryaev A."/>
            <person name="Soop K."/>
            <person name="Spirin V."/>
            <person name="Szebenyi C."/>
            <person name="Tomsovsky M."/>
            <person name="Tulloss R.E."/>
            <person name="Uehling J."/>
            <person name="Grigoriev I.V."/>
            <person name="Vagvolgyi C."/>
            <person name="Papp T."/>
            <person name="Martin F.M."/>
            <person name="Miettinen O."/>
            <person name="Hibbett D.S."/>
            <person name="Nagy L.G."/>
        </authorList>
    </citation>
    <scope>NUCLEOTIDE SEQUENCE [LARGE SCALE GENOMIC DNA]</scope>
    <source>
        <strain evidence="2 3">CBS 121175</strain>
    </source>
</reference>
<dbReference type="EMBL" id="ML210231">
    <property type="protein sequence ID" value="TFK22833.1"/>
    <property type="molecule type" value="Genomic_DNA"/>
</dbReference>
<feature type="compositionally biased region" description="Basic and acidic residues" evidence="1">
    <location>
        <begin position="57"/>
        <end position="76"/>
    </location>
</feature>
<proteinExistence type="predicted"/>
<evidence type="ECO:0000256" key="1">
    <source>
        <dbReference type="SAM" id="MobiDB-lite"/>
    </source>
</evidence>
<keyword evidence="3" id="KW-1185">Reference proteome</keyword>
<feature type="region of interest" description="Disordered" evidence="1">
    <location>
        <begin position="53"/>
        <end position="81"/>
    </location>
</feature>
<gene>
    <name evidence="2" type="ORF">FA15DRAFT_671080</name>
</gene>
<evidence type="ECO:0000313" key="2">
    <source>
        <dbReference type="EMBL" id="TFK22833.1"/>
    </source>
</evidence>
<evidence type="ECO:0000313" key="3">
    <source>
        <dbReference type="Proteomes" id="UP000307440"/>
    </source>
</evidence>